<reference evidence="2" key="1">
    <citation type="submission" date="2020-11" db="EMBL/GenBank/DDBJ databases">
        <title>Nocardioides cynanchi sp. nov., isolated from soil of rhizosphere of Cynanchum wilfordii.</title>
        <authorList>
            <person name="Lee J.-S."/>
            <person name="Suh M.K."/>
            <person name="Kim J.-S."/>
        </authorList>
    </citation>
    <scope>NUCLEOTIDE SEQUENCE</scope>
    <source>
        <strain evidence="2">KCTC 19276</strain>
    </source>
</reference>
<organism evidence="2 3">
    <name type="scientific">Nocardioides agariphilus</name>
    <dbReference type="NCBI Taxonomy" id="433664"/>
    <lineage>
        <taxon>Bacteria</taxon>
        <taxon>Bacillati</taxon>
        <taxon>Actinomycetota</taxon>
        <taxon>Actinomycetes</taxon>
        <taxon>Propionibacteriales</taxon>
        <taxon>Nocardioidaceae</taxon>
        <taxon>Nocardioides</taxon>
    </lineage>
</organism>
<comment type="caution">
    <text evidence="2">The sequence shown here is derived from an EMBL/GenBank/DDBJ whole genome shotgun (WGS) entry which is preliminary data.</text>
</comment>
<dbReference type="AlphaFoldDB" id="A0A930VHC5"/>
<dbReference type="Pfam" id="PF20208">
    <property type="entry name" value="ARPP-1"/>
    <property type="match status" value="1"/>
</dbReference>
<feature type="domain" description="ARG and Rhodanese-Phosphatase-superfamily-associated" evidence="1">
    <location>
        <begin position="2"/>
        <end position="246"/>
    </location>
</feature>
<sequence length="282" mass="30982">MLHVGQGTTVGSLTLFPVWQDRTSTGARRYDTSSESLHIGEADGGPSVPQLVATNTGAMPVLVLDGQLFEAGWQHRMATRSTLVQTGARALLDVACVEQHRWGGNRAQVTRGRRATTFVRTGFDEVGQQSEVWARVQRYGGDSATGSLADRLAAPDEQASWMLKRVRPLPGQTGVLVGIGGQPLALEAFDHPQTLREQFEAIVRAACLDALGRPALPTPGRRARRLVERLEKTKLDYQPDLGQTSQLGRARTTDLDVMSLRQSYRRLHLRATYRRHPILTGA</sequence>
<evidence type="ECO:0000259" key="1">
    <source>
        <dbReference type="Pfam" id="PF20208"/>
    </source>
</evidence>
<evidence type="ECO:0000313" key="3">
    <source>
        <dbReference type="Proteomes" id="UP000660668"/>
    </source>
</evidence>
<name>A0A930VHC5_9ACTN</name>
<accession>A0A930VHC5</accession>
<protein>
    <recommendedName>
        <fullName evidence="1">ARG and Rhodanese-Phosphatase-superfamily-associated domain-containing protein</fullName>
    </recommendedName>
</protein>
<dbReference type="EMBL" id="JADKPO010000002">
    <property type="protein sequence ID" value="MBF4766622.1"/>
    <property type="molecule type" value="Genomic_DNA"/>
</dbReference>
<proteinExistence type="predicted"/>
<dbReference type="InterPro" id="IPR046699">
    <property type="entry name" value="ARPP-1"/>
</dbReference>
<keyword evidence="3" id="KW-1185">Reference proteome</keyword>
<dbReference type="Proteomes" id="UP000660668">
    <property type="component" value="Unassembled WGS sequence"/>
</dbReference>
<gene>
    <name evidence="2" type="ORF">ISU10_02430</name>
</gene>
<dbReference type="RefSeq" id="WP_194694777.1">
    <property type="nucleotide sequence ID" value="NZ_JADKPO010000002.1"/>
</dbReference>
<evidence type="ECO:0000313" key="2">
    <source>
        <dbReference type="EMBL" id="MBF4766622.1"/>
    </source>
</evidence>